<accession>A0AAV5IWM8</accession>
<name>A0AAV5IWM8_9ROSI</name>
<gene>
    <name evidence="1" type="ORF">SLEP1_g15397</name>
</gene>
<dbReference type="Proteomes" id="UP001054252">
    <property type="component" value="Unassembled WGS sequence"/>
</dbReference>
<reference evidence="1 2" key="1">
    <citation type="journal article" date="2021" name="Commun. Biol.">
        <title>The genome of Shorea leprosula (Dipterocarpaceae) highlights the ecological relevance of drought in aseasonal tropical rainforests.</title>
        <authorList>
            <person name="Ng K.K.S."/>
            <person name="Kobayashi M.J."/>
            <person name="Fawcett J.A."/>
            <person name="Hatakeyama M."/>
            <person name="Paape T."/>
            <person name="Ng C.H."/>
            <person name="Ang C.C."/>
            <person name="Tnah L.H."/>
            <person name="Lee C.T."/>
            <person name="Nishiyama T."/>
            <person name="Sese J."/>
            <person name="O'Brien M.J."/>
            <person name="Copetti D."/>
            <person name="Mohd Noor M.I."/>
            <person name="Ong R.C."/>
            <person name="Putra M."/>
            <person name="Sireger I.Z."/>
            <person name="Indrioko S."/>
            <person name="Kosugi Y."/>
            <person name="Izuno A."/>
            <person name="Isagi Y."/>
            <person name="Lee S.L."/>
            <person name="Shimizu K.K."/>
        </authorList>
    </citation>
    <scope>NUCLEOTIDE SEQUENCE [LARGE SCALE GENOMIC DNA]</scope>
    <source>
        <strain evidence="1">214</strain>
    </source>
</reference>
<sequence length="255" mass="28034">MADEELGSMLNQVRIFDVPIGMQSEQIGLTIGNSLGKVLEFDDSFHKAIKVRIDLDVNQPSRRFKTSQILITERHLDHNCEIANNIKDGGGKLVHLYGSWLKAKLEHSWCPDDLDILDGTFIINAQYIAGDMMVGNQERYETIANGASQVEGHNDNVVGDLEANANQMAWHNVNGVGEIADEIAQPLTSTVREMALTGNMEHTDGLPGLMQDQLVEIPLALGLDGIEQLTRKGNGAKGGWANENSISLVNRMFVK</sequence>
<comment type="caution">
    <text evidence="1">The sequence shown here is derived from an EMBL/GenBank/DDBJ whole genome shotgun (WGS) entry which is preliminary data.</text>
</comment>
<evidence type="ECO:0000313" key="2">
    <source>
        <dbReference type="Proteomes" id="UP001054252"/>
    </source>
</evidence>
<protein>
    <submittedName>
        <fullName evidence="1">Uncharacterized protein</fullName>
    </submittedName>
</protein>
<evidence type="ECO:0000313" key="1">
    <source>
        <dbReference type="EMBL" id="GKV03031.1"/>
    </source>
</evidence>
<organism evidence="1 2">
    <name type="scientific">Rubroshorea leprosula</name>
    <dbReference type="NCBI Taxonomy" id="152421"/>
    <lineage>
        <taxon>Eukaryota</taxon>
        <taxon>Viridiplantae</taxon>
        <taxon>Streptophyta</taxon>
        <taxon>Embryophyta</taxon>
        <taxon>Tracheophyta</taxon>
        <taxon>Spermatophyta</taxon>
        <taxon>Magnoliopsida</taxon>
        <taxon>eudicotyledons</taxon>
        <taxon>Gunneridae</taxon>
        <taxon>Pentapetalae</taxon>
        <taxon>rosids</taxon>
        <taxon>malvids</taxon>
        <taxon>Malvales</taxon>
        <taxon>Dipterocarpaceae</taxon>
        <taxon>Rubroshorea</taxon>
    </lineage>
</organism>
<dbReference type="EMBL" id="BPVZ01000019">
    <property type="protein sequence ID" value="GKV03031.1"/>
    <property type="molecule type" value="Genomic_DNA"/>
</dbReference>
<keyword evidence="2" id="KW-1185">Reference proteome</keyword>
<dbReference type="AlphaFoldDB" id="A0AAV5IWM8"/>
<proteinExistence type="predicted"/>